<reference evidence="2" key="1">
    <citation type="submission" date="2016-11" db="UniProtKB">
        <authorList>
            <consortium name="WormBaseParasite"/>
        </authorList>
    </citation>
    <scope>IDENTIFICATION</scope>
</reference>
<dbReference type="AlphaFoldDB" id="A0A1I8AD25"/>
<keyword evidence="1" id="KW-1185">Reference proteome</keyword>
<evidence type="ECO:0000313" key="1">
    <source>
        <dbReference type="Proteomes" id="UP000095287"/>
    </source>
</evidence>
<name>A0A1I8AD25_9BILA</name>
<sequence length="243" mass="26822">MMRTIILISVVSSGSVVDGLFGKIIGKMVDTVNDVASIVPDELRVDKKIAGMIPDIPIVSDSASEIMPDAGCDMLGKVGMCIFLILRFHHGSKNSKFRSIRNVDSVRKQVPSRVLSELRRQLLTGYTCVLISTSLALIFFKTFQVGVECVRLGPLASNTATSHTRHPVAEQLQHFSIEKMRGMCLPSFPSILHQRLHLNSSCSFSFLVLDTNGLKLPETVDTFHDDPQCAVVVHIFVQEGERN</sequence>
<evidence type="ECO:0000313" key="2">
    <source>
        <dbReference type="WBParaSite" id="L893_g4525.t1"/>
    </source>
</evidence>
<organism evidence="1 2">
    <name type="scientific">Steinernema glaseri</name>
    <dbReference type="NCBI Taxonomy" id="37863"/>
    <lineage>
        <taxon>Eukaryota</taxon>
        <taxon>Metazoa</taxon>
        <taxon>Ecdysozoa</taxon>
        <taxon>Nematoda</taxon>
        <taxon>Chromadorea</taxon>
        <taxon>Rhabditida</taxon>
        <taxon>Tylenchina</taxon>
        <taxon>Panagrolaimomorpha</taxon>
        <taxon>Strongyloidoidea</taxon>
        <taxon>Steinernematidae</taxon>
        <taxon>Steinernema</taxon>
    </lineage>
</organism>
<accession>A0A1I8AD25</accession>
<protein>
    <submittedName>
        <fullName evidence="2">Transmembrane protein</fullName>
    </submittedName>
</protein>
<proteinExistence type="predicted"/>
<dbReference type="Proteomes" id="UP000095287">
    <property type="component" value="Unplaced"/>
</dbReference>
<dbReference type="WBParaSite" id="L893_g4525.t1">
    <property type="protein sequence ID" value="L893_g4525.t1"/>
    <property type="gene ID" value="L893_g4525"/>
</dbReference>